<evidence type="ECO:0000313" key="6">
    <source>
        <dbReference type="Proteomes" id="UP001183809"/>
    </source>
</evidence>
<dbReference type="Pfam" id="PF00571">
    <property type="entry name" value="CBS"/>
    <property type="match status" value="2"/>
</dbReference>
<feature type="domain" description="CBS" evidence="4">
    <location>
        <begin position="187"/>
        <end position="243"/>
    </location>
</feature>
<feature type="region of interest" description="Disordered" evidence="3">
    <location>
        <begin position="45"/>
        <end position="95"/>
    </location>
</feature>
<dbReference type="InterPro" id="IPR051257">
    <property type="entry name" value="Diverse_CBS-Domain"/>
</dbReference>
<keyword evidence="6" id="KW-1185">Reference proteome</keyword>
<dbReference type="Gene3D" id="3.10.580.10">
    <property type="entry name" value="CBS-domain"/>
    <property type="match status" value="1"/>
</dbReference>
<keyword evidence="1 2" id="KW-0129">CBS domain</keyword>
<dbReference type="EMBL" id="JAVREY010000112">
    <property type="protein sequence ID" value="MDT0469514.1"/>
    <property type="molecule type" value="Genomic_DNA"/>
</dbReference>
<accession>A0ABU2U8G7</accession>
<protein>
    <submittedName>
        <fullName evidence="5">CBS domain-containing protein</fullName>
    </submittedName>
</protein>
<feature type="domain" description="CBS" evidence="4">
    <location>
        <begin position="104"/>
        <end position="163"/>
    </location>
</feature>
<dbReference type="SMART" id="SM00116">
    <property type="entry name" value="CBS"/>
    <property type="match status" value="2"/>
</dbReference>
<dbReference type="RefSeq" id="WP_311700940.1">
    <property type="nucleotide sequence ID" value="NZ_JAVREY010000112.1"/>
</dbReference>
<name>A0ABU2U8G7_9ACTN</name>
<evidence type="ECO:0000256" key="1">
    <source>
        <dbReference type="ARBA" id="ARBA00023122"/>
    </source>
</evidence>
<feature type="region of interest" description="Disordered" evidence="3">
    <location>
        <begin position="1"/>
        <end position="26"/>
    </location>
</feature>
<dbReference type="PANTHER" id="PTHR43080:SF29">
    <property type="entry name" value="OS02G0818000 PROTEIN"/>
    <property type="match status" value="1"/>
</dbReference>
<dbReference type="Proteomes" id="UP001183809">
    <property type="component" value="Unassembled WGS sequence"/>
</dbReference>
<gene>
    <name evidence="5" type="ORF">RM764_42330</name>
</gene>
<dbReference type="InterPro" id="IPR000644">
    <property type="entry name" value="CBS_dom"/>
</dbReference>
<dbReference type="SUPFAM" id="SSF54631">
    <property type="entry name" value="CBS-domain pair"/>
    <property type="match status" value="1"/>
</dbReference>
<organism evidence="5 6">
    <name type="scientific">Streptomyces gibsoniae</name>
    <dbReference type="NCBI Taxonomy" id="3075529"/>
    <lineage>
        <taxon>Bacteria</taxon>
        <taxon>Bacillati</taxon>
        <taxon>Actinomycetota</taxon>
        <taxon>Actinomycetes</taxon>
        <taxon>Kitasatosporales</taxon>
        <taxon>Streptomycetaceae</taxon>
        <taxon>Streptomyces</taxon>
    </lineage>
</organism>
<dbReference type="PROSITE" id="PS51371">
    <property type="entry name" value="CBS"/>
    <property type="match status" value="2"/>
</dbReference>
<proteinExistence type="predicted"/>
<dbReference type="PANTHER" id="PTHR43080">
    <property type="entry name" value="CBS DOMAIN-CONTAINING PROTEIN CBSX3, MITOCHONDRIAL"/>
    <property type="match status" value="1"/>
</dbReference>
<dbReference type="InterPro" id="IPR046342">
    <property type="entry name" value="CBS_dom_sf"/>
</dbReference>
<evidence type="ECO:0000256" key="2">
    <source>
        <dbReference type="PROSITE-ProRule" id="PRU00703"/>
    </source>
</evidence>
<evidence type="ECO:0000256" key="3">
    <source>
        <dbReference type="SAM" id="MobiDB-lite"/>
    </source>
</evidence>
<comment type="caution">
    <text evidence="5">The sequence shown here is derived from an EMBL/GenBank/DDBJ whole genome shotgun (WGS) entry which is preliminary data.</text>
</comment>
<reference evidence="6" key="1">
    <citation type="submission" date="2023-07" db="EMBL/GenBank/DDBJ databases">
        <title>30 novel species of actinomycetes from the DSMZ collection.</title>
        <authorList>
            <person name="Nouioui I."/>
        </authorList>
    </citation>
    <scope>NUCLEOTIDE SEQUENCE [LARGE SCALE GENOMIC DNA]</scope>
    <source>
        <strain evidence="6">DSM 41699</strain>
    </source>
</reference>
<sequence>MSKRENHSTGAEARRAVPSDHWRPGEEGRQDLLLRYLGAVATVSAKHAGARAVMPPATDRTTPSATEPAPGPVPKTETKTGNSAREKPPQPPAEPALLLVRDVMDVPAPSMRDDLSYREIAHLLTREHVGAVPVVDTDDRVVGVVSESDLLAKVAFEASGHPSGPLARLRERQLHGKVRGETAADLMTSPAITVLPGATVAEAAWLAALSRLKRIPVTDHNGRLVGVVRRNALLQALIRDDAGIQQEIDAKMRAFCSPADRDTVEVRVHDGVVEFTGRMSQASMSRLLAEVEDIDDVIEVTNHLTTV</sequence>
<evidence type="ECO:0000313" key="5">
    <source>
        <dbReference type="EMBL" id="MDT0469514.1"/>
    </source>
</evidence>
<evidence type="ECO:0000259" key="4">
    <source>
        <dbReference type="PROSITE" id="PS51371"/>
    </source>
</evidence>